<reference evidence="2 3" key="1">
    <citation type="submission" date="2019-05" db="EMBL/GenBank/DDBJ databases">
        <title>Another draft genome of Portunus trituberculatus and its Hox gene families provides insights of decapod evolution.</title>
        <authorList>
            <person name="Jeong J.-H."/>
            <person name="Song I."/>
            <person name="Kim S."/>
            <person name="Choi T."/>
            <person name="Kim D."/>
            <person name="Ryu S."/>
            <person name="Kim W."/>
        </authorList>
    </citation>
    <scope>NUCLEOTIDE SEQUENCE [LARGE SCALE GENOMIC DNA]</scope>
    <source>
        <tissue evidence="2">Muscle</tissue>
    </source>
</reference>
<feature type="compositionally biased region" description="Acidic residues" evidence="1">
    <location>
        <begin position="55"/>
        <end position="67"/>
    </location>
</feature>
<evidence type="ECO:0000313" key="2">
    <source>
        <dbReference type="EMBL" id="MPC73125.1"/>
    </source>
</evidence>
<dbReference type="Proteomes" id="UP000324222">
    <property type="component" value="Unassembled WGS sequence"/>
</dbReference>
<dbReference type="EMBL" id="VSRR010036112">
    <property type="protein sequence ID" value="MPC73125.1"/>
    <property type="molecule type" value="Genomic_DNA"/>
</dbReference>
<evidence type="ECO:0000313" key="3">
    <source>
        <dbReference type="Proteomes" id="UP000324222"/>
    </source>
</evidence>
<dbReference type="AlphaFoldDB" id="A0A5B7HTM2"/>
<name>A0A5B7HTM2_PORTR</name>
<feature type="region of interest" description="Disordered" evidence="1">
    <location>
        <begin position="35"/>
        <end position="67"/>
    </location>
</feature>
<gene>
    <name evidence="2" type="ORF">E2C01_067443</name>
</gene>
<accession>A0A5B7HTM2</accession>
<evidence type="ECO:0000256" key="1">
    <source>
        <dbReference type="SAM" id="MobiDB-lite"/>
    </source>
</evidence>
<keyword evidence="3" id="KW-1185">Reference proteome</keyword>
<protein>
    <submittedName>
        <fullName evidence="2">Uncharacterized protein</fullName>
    </submittedName>
</protein>
<sequence length="67" mass="7366">MKKILMKVSKTLAVTDLECVLGRVPKLRGRSCVSYEQSQMQDGFRGSVGGAGGEGTEENEEEEEEEE</sequence>
<proteinExistence type="predicted"/>
<comment type="caution">
    <text evidence="2">The sequence shown here is derived from an EMBL/GenBank/DDBJ whole genome shotgun (WGS) entry which is preliminary data.</text>
</comment>
<organism evidence="2 3">
    <name type="scientific">Portunus trituberculatus</name>
    <name type="common">Swimming crab</name>
    <name type="synonym">Neptunus trituberculatus</name>
    <dbReference type="NCBI Taxonomy" id="210409"/>
    <lineage>
        <taxon>Eukaryota</taxon>
        <taxon>Metazoa</taxon>
        <taxon>Ecdysozoa</taxon>
        <taxon>Arthropoda</taxon>
        <taxon>Crustacea</taxon>
        <taxon>Multicrustacea</taxon>
        <taxon>Malacostraca</taxon>
        <taxon>Eumalacostraca</taxon>
        <taxon>Eucarida</taxon>
        <taxon>Decapoda</taxon>
        <taxon>Pleocyemata</taxon>
        <taxon>Brachyura</taxon>
        <taxon>Eubrachyura</taxon>
        <taxon>Portunoidea</taxon>
        <taxon>Portunidae</taxon>
        <taxon>Portuninae</taxon>
        <taxon>Portunus</taxon>
    </lineage>
</organism>